<reference evidence="1 2" key="1">
    <citation type="submission" date="2024-07" db="EMBL/GenBank/DDBJ databases">
        <authorList>
            <person name="Akdeniz Z."/>
        </authorList>
    </citation>
    <scope>NUCLEOTIDE SEQUENCE [LARGE SCALE GENOMIC DNA]</scope>
</reference>
<proteinExistence type="predicted"/>
<gene>
    <name evidence="1" type="ORF">HINF_LOCUS52744</name>
</gene>
<dbReference type="EMBL" id="CAXDID020000264">
    <property type="protein sequence ID" value="CAL6066847.1"/>
    <property type="molecule type" value="Genomic_DNA"/>
</dbReference>
<dbReference type="Proteomes" id="UP001642409">
    <property type="component" value="Unassembled WGS sequence"/>
</dbReference>
<sequence length="151" mass="16705">MNSVQIVTVNQVNTNLQNQIDGTKNDVRTIQSSITGINGLINNVNGQISNINNVNAAQSADIQALKNQAGQNMNGAFWCTMLKINQQYISVGYSDSVLTSLYIDRINGYCSNLRMCCNEWSFSGRIYYSCATAANYWSAYTNIQCGTFVQI</sequence>
<evidence type="ECO:0000313" key="1">
    <source>
        <dbReference type="EMBL" id="CAL6066847.1"/>
    </source>
</evidence>
<name>A0ABP1KS65_9EUKA</name>
<protein>
    <submittedName>
        <fullName evidence="1">Hypothetical_protein</fullName>
    </submittedName>
</protein>
<evidence type="ECO:0000313" key="2">
    <source>
        <dbReference type="Proteomes" id="UP001642409"/>
    </source>
</evidence>
<organism evidence="1 2">
    <name type="scientific">Hexamita inflata</name>
    <dbReference type="NCBI Taxonomy" id="28002"/>
    <lineage>
        <taxon>Eukaryota</taxon>
        <taxon>Metamonada</taxon>
        <taxon>Diplomonadida</taxon>
        <taxon>Hexamitidae</taxon>
        <taxon>Hexamitinae</taxon>
        <taxon>Hexamita</taxon>
    </lineage>
</organism>
<keyword evidence="2" id="KW-1185">Reference proteome</keyword>
<accession>A0ABP1KS65</accession>
<comment type="caution">
    <text evidence="1">The sequence shown here is derived from an EMBL/GenBank/DDBJ whole genome shotgun (WGS) entry which is preliminary data.</text>
</comment>